<organism evidence="32 33">
    <name type="scientific">Anas platyrhynchos</name>
    <name type="common">Mallard</name>
    <name type="synonym">Anas boschas</name>
    <dbReference type="NCBI Taxonomy" id="8839"/>
    <lineage>
        <taxon>Eukaryota</taxon>
        <taxon>Metazoa</taxon>
        <taxon>Chordata</taxon>
        <taxon>Craniata</taxon>
        <taxon>Vertebrata</taxon>
        <taxon>Euteleostomi</taxon>
        <taxon>Archelosauria</taxon>
        <taxon>Archosauria</taxon>
        <taxon>Dinosauria</taxon>
        <taxon>Saurischia</taxon>
        <taxon>Theropoda</taxon>
        <taxon>Coelurosauria</taxon>
        <taxon>Aves</taxon>
        <taxon>Neognathae</taxon>
        <taxon>Galloanserae</taxon>
        <taxon>Anseriformes</taxon>
        <taxon>Anatidae</taxon>
        <taxon>Anatinae</taxon>
        <taxon>Anas</taxon>
    </lineage>
</organism>
<keyword evidence="14" id="KW-0832">Ubl conjugation</keyword>
<evidence type="ECO:0000259" key="31">
    <source>
        <dbReference type="PROSITE" id="PS50011"/>
    </source>
</evidence>
<accession>A0A8B9TTM8</accession>
<dbReference type="Gene3D" id="1.20.120.330">
    <property type="entry name" value="Nucleotidyltransferases domain 2"/>
    <property type="match status" value="1"/>
</dbReference>
<keyword evidence="15" id="KW-0130">Cell adhesion</keyword>
<dbReference type="Pfam" id="PF08919">
    <property type="entry name" value="F_actin_bind"/>
    <property type="match status" value="1"/>
</dbReference>
<reference evidence="32" key="2">
    <citation type="submission" date="2025-08" db="UniProtKB">
        <authorList>
            <consortium name="Ensembl"/>
        </authorList>
    </citation>
    <scope>IDENTIFICATION</scope>
</reference>
<keyword evidence="10 26" id="KW-0547">Nucleotide-binding</keyword>
<dbReference type="FunFam" id="3.30.505.10:FF:000004">
    <property type="entry name" value="Tyrosine-protein kinase"/>
    <property type="match status" value="1"/>
</dbReference>
<comment type="subcellular location">
    <subcellularLocation>
        <location evidence="3">Cytoplasm</location>
        <location evidence="3">Cytoskeleton</location>
    </subcellularLocation>
</comment>
<evidence type="ECO:0000256" key="10">
    <source>
        <dbReference type="ARBA" id="ARBA00022741"/>
    </source>
</evidence>
<dbReference type="InterPro" id="IPR000980">
    <property type="entry name" value="SH2"/>
</dbReference>
<evidence type="ECO:0000256" key="19">
    <source>
        <dbReference type="ARBA" id="ARBA00023211"/>
    </source>
</evidence>
<dbReference type="SUPFAM" id="SSF50044">
    <property type="entry name" value="SH3-domain"/>
    <property type="match status" value="1"/>
</dbReference>
<dbReference type="InterPro" id="IPR008266">
    <property type="entry name" value="Tyr_kinase_AS"/>
</dbReference>
<evidence type="ECO:0000256" key="17">
    <source>
        <dbReference type="ARBA" id="ARBA00022999"/>
    </source>
</evidence>
<reference evidence="32" key="1">
    <citation type="submission" date="2019-08" db="EMBL/GenBank/DDBJ databases">
        <title>Three high-quality genomes provides insights into domestication of ducks.</title>
        <authorList>
            <person name="Hou Z.C."/>
            <person name="Zhu F."/>
            <person name="Yin Z.T."/>
            <person name="Zhang F."/>
        </authorList>
    </citation>
    <scope>NUCLEOTIDE SEQUENCE [LARGE SCALE GENOMIC DNA]</scope>
</reference>
<comment type="cofactor">
    <cofactor evidence="2">
        <name>Mg(2+)</name>
        <dbReference type="ChEBI" id="CHEBI:18420"/>
    </cofactor>
</comment>
<evidence type="ECO:0000256" key="23">
    <source>
        <dbReference type="ARBA" id="ARBA00064245"/>
    </source>
</evidence>
<dbReference type="FunFam" id="3.30.200.20:FF:000037">
    <property type="entry name" value="Tyrosine-protein kinase"/>
    <property type="match status" value="1"/>
</dbReference>
<feature type="region of interest" description="Disordered" evidence="28">
    <location>
        <begin position="806"/>
        <end position="831"/>
    </location>
</feature>
<dbReference type="PROSITE" id="PS50011">
    <property type="entry name" value="PROTEIN_KINASE_DOM"/>
    <property type="match status" value="1"/>
</dbReference>
<keyword evidence="11 27" id="KW-0418">Kinase</keyword>
<protein>
    <recommendedName>
        <fullName evidence="27">Tyrosine-protein kinase</fullName>
        <ecNumber evidence="27">2.7.10.2</ecNumber>
    </recommendedName>
</protein>
<keyword evidence="12 26" id="KW-0067">ATP-binding</keyword>
<evidence type="ECO:0000256" key="18">
    <source>
        <dbReference type="ARBA" id="ARBA00023137"/>
    </source>
</evidence>
<dbReference type="GO" id="GO:0030155">
    <property type="term" value="P:regulation of cell adhesion"/>
    <property type="evidence" value="ECO:0007669"/>
    <property type="project" value="UniProtKB-ARBA"/>
</dbReference>
<keyword evidence="6" id="KW-0597">Phosphoprotein</keyword>
<keyword evidence="17 24" id="KW-0727">SH2 domain</keyword>
<keyword evidence="5" id="KW-0963">Cytoplasm</keyword>
<evidence type="ECO:0000259" key="29">
    <source>
        <dbReference type="PROSITE" id="PS50001"/>
    </source>
</evidence>
<comment type="subunit">
    <text evidence="23">Interacts with PSMA7. Interacts with CTTN. Found in a complex with ABL1, ABL2, CRK and UNC119; leading to the inhibition of CRK phosphorylation by ABL kinases.</text>
</comment>
<dbReference type="SUPFAM" id="SSF56112">
    <property type="entry name" value="Protein kinase-like (PK-like)"/>
    <property type="match status" value="1"/>
</dbReference>
<comment type="cofactor">
    <cofactor evidence="1">
        <name>Mn(2+)</name>
        <dbReference type="ChEBI" id="CHEBI:29035"/>
    </cofactor>
</comment>
<dbReference type="PROSITE" id="PS50001">
    <property type="entry name" value="SH2"/>
    <property type="match status" value="1"/>
</dbReference>
<keyword evidence="20" id="KW-0206">Cytoskeleton</keyword>
<dbReference type="GO" id="GO:0007165">
    <property type="term" value="P:signal transduction"/>
    <property type="evidence" value="ECO:0007669"/>
    <property type="project" value="UniProtKB-ARBA"/>
</dbReference>
<evidence type="ECO:0000256" key="22">
    <source>
        <dbReference type="ARBA" id="ARBA00051245"/>
    </source>
</evidence>
<evidence type="ECO:0000256" key="1">
    <source>
        <dbReference type="ARBA" id="ARBA00001936"/>
    </source>
</evidence>
<feature type="binding site" evidence="26">
    <location>
        <position position="283"/>
    </location>
    <ligand>
        <name>ATP</name>
        <dbReference type="ChEBI" id="CHEBI:30616"/>
    </ligand>
</feature>
<dbReference type="Pfam" id="PF00018">
    <property type="entry name" value="SH3_1"/>
    <property type="match status" value="1"/>
</dbReference>
<evidence type="ECO:0000259" key="30">
    <source>
        <dbReference type="PROSITE" id="PS50002"/>
    </source>
</evidence>
<evidence type="ECO:0000256" key="13">
    <source>
        <dbReference type="ARBA" id="ARBA00022842"/>
    </source>
</evidence>
<dbReference type="InterPro" id="IPR036028">
    <property type="entry name" value="SH3-like_dom_sf"/>
</dbReference>
<evidence type="ECO:0000256" key="12">
    <source>
        <dbReference type="ARBA" id="ARBA00022840"/>
    </source>
</evidence>
<sequence length="1023" mass="112523">NCLGTLLAYCAVAALLCCTLGFDLFTVAHKVISSFVLSSEALHRPYGCDVEPQALNEAIRWSSKENLLGATESDPNLFVALYDFVASGDNTLSITKGEKLRVLGYNQNGEWSEVRSKNGQGWVPSNYITPVNSLEKHSWYHGPVSRSAAEYLLSSLINGSFLVRESESSPGQLSISLRYEGRVYHYRINTTSDGKVYVTAESRFSTLAELVHHHSTVADGLVTTLHYPAPKCNKPTVYGVSPIHDKWEMERTDITMKHKLGGGQYGEVYVGVWKRYNLTVAVKTLKEDTMEVEEFLKEAAVMKEIKHPNLVQLLGVCTLEPPFYIVTEYMPYGNLLDYLRECNREEVSAVVLLYMATQISSAMEYLEKKNFIHRDLAARNCLVGENHVVKVADFGLSRLMTGDTYTAHAGAKFPIKWTAPESLAYNTFSIKSDVWAFGVLLWEIATYGMSPYPGIDLSQVYDLLEKGYRMEQPEGCPPKVYELMRACWKWNPPDRPSFAETHQAFETMFHDSSISEEVAEELGRTASSSSIVPYLPRLPMLPSKTRTLKKQAENKENIEGTQDTLEHSTSSSAPGFIRSTQPTSGSPALPRKQRDKSPSSLLEDAKETTFTRDRKGGFFSSFMKKRNAPTPPKRSSSFREMENQPHKKYELTGLPEQDRMAMTLPRNSQRSKIQLERTVSTSSQPDESMGRATDLLPKKLEEGPALTRERPKAKLLPRGATALPFRTPSAAAPKSKEKNSGPRQGALEDGERPGWSSPVKAAAILPTTHNHKVPVLISPTLKHTPADVQLIGTDSQGNKFKLLSEHQVTSSGDRDRPRRVKPKCAPPPPPVMRLLQQPAACADAAEELSNGAGAQHGLESSEGSKKAAAAAPVGGKSGRPVMPPPQVPLSSSSTSPVKMANGTAGTKVALRKTKQAAEKIPADKISKEALLECADLLSSAIAEPTPNSQLVDTGHQLLDYCSGYVDCIPHTRNKFAFREAVSKLELSLQELQVSSTAASVPGANPVLNNLLSCVQEISDVVQR</sequence>
<evidence type="ECO:0000256" key="26">
    <source>
        <dbReference type="PROSITE-ProRule" id="PRU10141"/>
    </source>
</evidence>
<dbReference type="SMART" id="SM00219">
    <property type="entry name" value="TyrKc"/>
    <property type="match status" value="1"/>
</dbReference>
<feature type="region of interest" description="Disordered" evidence="28">
    <location>
        <begin position="847"/>
        <end position="900"/>
    </location>
</feature>
<dbReference type="Proteomes" id="UP000694400">
    <property type="component" value="Chromosome 8"/>
</dbReference>
<reference evidence="32" key="3">
    <citation type="submission" date="2025-09" db="UniProtKB">
        <authorList>
            <consortium name="Ensembl"/>
        </authorList>
    </citation>
    <scope>IDENTIFICATION</scope>
</reference>
<dbReference type="SUPFAM" id="SSF55550">
    <property type="entry name" value="SH2 domain"/>
    <property type="match status" value="1"/>
</dbReference>
<dbReference type="FunFam" id="2.30.30.40:FF:000010">
    <property type="entry name" value="Tyrosine-protein kinase"/>
    <property type="match status" value="1"/>
</dbReference>
<evidence type="ECO:0000256" key="5">
    <source>
        <dbReference type="ARBA" id="ARBA00022490"/>
    </source>
</evidence>
<evidence type="ECO:0000313" key="33">
    <source>
        <dbReference type="Proteomes" id="UP000694400"/>
    </source>
</evidence>
<evidence type="ECO:0000313" key="32">
    <source>
        <dbReference type="Ensembl" id="ENSAPLP00020025236.1"/>
    </source>
</evidence>
<evidence type="ECO:0000256" key="7">
    <source>
        <dbReference type="ARBA" id="ARBA00022679"/>
    </source>
</evidence>
<dbReference type="GO" id="GO:2000145">
    <property type="term" value="P:regulation of cell motility"/>
    <property type="evidence" value="ECO:0007669"/>
    <property type="project" value="UniProtKB-ARBA"/>
</dbReference>
<proteinExistence type="inferred from homology"/>
<evidence type="ECO:0000256" key="27">
    <source>
        <dbReference type="RuleBase" id="RU362096"/>
    </source>
</evidence>
<evidence type="ECO:0000256" key="20">
    <source>
        <dbReference type="ARBA" id="ARBA00023212"/>
    </source>
</evidence>
<dbReference type="PRINTS" id="PR00109">
    <property type="entry name" value="TYRKINASE"/>
</dbReference>
<evidence type="ECO:0000256" key="4">
    <source>
        <dbReference type="ARBA" id="ARBA00022443"/>
    </source>
</evidence>
<dbReference type="InterPro" id="IPR035837">
    <property type="entry name" value="ABL_SH2"/>
</dbReference>
<evidence type="ECO:0000256" key="15">
    <source>
        <dbReference type="ARBA" id="ARBA00022889"/>
    </source>
</evidence>
<dbReference type="GO" id="GO:0005524">
    <property type="term" value="F:ATP binding"/>
    <property type="evidence" value="ECO:0007669"/>
    <property type="project" value="UniProtKB-UniRule"/>
</dbReference>
<evidence type="ECO:0000256" key="21">
    <source>
        <dbReference type="ARBA" id="ARBA00023288"/>
    </source>
</evidence>
<evidence type="ECO:0000256" key="11">
    <source>
        <dbReference type="ARBA" id="ARBA00022777"/>
    </source>
</evidence>
<dbReference type="InterPro" id="IPR011009">
    <property type="entry name" value="Kinase-like_dom_sf"/>
</dbReference>
<keyword evidence="7 27" id="KW-0808">Transferase</keyword>
<dbReference type="InterPro" id="IPR001245">
    <property type="entry name" value="Ser-Thr/Tyr_kinase_cat_dom"/>
</dbReference>
<dbReference type="InterPro" id="IPR015015">
    <property type="entry name" value="F-actin-binding"/>
</dbReference>
<dbReference type="Ensembl" id="ENSAPLT00020027205.1">
    <property type="protein sequence ID" value="ENSAPLP00020025236.1"/>
    <property type="gene ID" value="ENSAPLG00020017340.1"/>
</dbReference>
<dbReference type="PANTHER" id="PTHR24418">
    <property type="entry name" value="TYROSINE-PROTEIN KINASE"/>
    <property type="match status" value="1"/>
</dbReference>
<dbReference type="SMART" id="SM00326">
    <property type="entry name" value="SH3"/>
    <property type="match status" value="1"/>
</dbReference>
<dbReference type="GO" id="GO:0010976">
    <property type="term" value="P:positive regulation of neuron projection development"/>
    <property type="evidence" value="ECO:0007669"/>
    <property type="project" value="UniProtKB-ARBA"/>
</dbReference>
<keyword evidence="18 27" id="KW-0829">Tyrosine-protein kinase</keyword>
<dbReference type="Gene3D" id="2.30.30.40">
    <property type="entry name" value="SH3 Domains"/>
    <property type="match status" value="1"/>
</dbReference>
<evidence type="ECO:0000256" key="3">
    <source>
        <dbReference type="ARBA" id="ARBA00004245"/>
    </source>
</evidence>
<keyword evidence="8" id="KW-0519">Myristate</keyword>
<dbReference type="InterPro" id="IPR036860">
    <property type="entry name" value="SH2_dom_sf"/>
</dbReference>
<dbReference type="PRINTS" id="PR00401">
    <property type="entry name" value="SH2DOMAIN"/>
</dbReference>
<feature type="compositionally biased region" description="Basic and acidic residues" evidence="28">
    <location>
        <begin position="603"/>
        <end position="616"/>
    </location>
</feature>
<evidence type="ECO:0000256" key="2">
    <source>
        <dbReference type="ARBA" id="ARBA00001946"/>
    </source>
</evidence>
<dbReference type="PROSITE" id="PS00107">
    <property type="entry name" value="PROTEIN_KINASE_ATP"/>
    <property type="match status" value="1"/>
</dbReference>
<keyword evidence="19" id="KW-0464">Manganese</keyword>
<dbReference type="Gene3D" id="1.10.510.10">
    <property type="entry name" value="Transferase(Phosphotransferase) domain 1"/>
    <property type="match status" value="1"/>
</dbReference>
<dbReference type="Pfam" id="PF07714">
    <property type="entry name" value="PK_Tyr_Ser-Thr"/>
    <property type="match status" value="1"/>
</dbReference>
<evidence type="ECO:0000256" key="8">
    <source>
        <dbReference type="ARBA" id="ARBA00022707"/>
    </source>
</evidence>
<dbReference type="InterPro" id="IPR000719">
    <property type="entry name" value="Prot_kinase_dom"/>
</dbReference>
<feature type="compositionally biased region" description="Basic and acidic residues" evidence="28">
    <location>
        <begin position="696"/>
        <end position="712"/>
    </location>
</feature>
<dbReference type="GO" id="GO:0000287">
    <property type="term" value="F:magnesium ion binding"/>
    <property type="evidence" value="ECO:0007669"/>
    <property type="project" value="UniProtKB-ARBA"/>
</dbReference>
<evidence type="ECO:0000256" key="24">
    <source>
        <dbReference type="PROSITE-ProRule" id="PRU00191"/>
    </source>
</evidence>
<dbReference type="InterPro" id="IPR001452">
    <property type="entry name" value="SH3_domain"/>
</dbReference>
<dbReference type="FunFam" id="1.10.510.10:FF:000070">
    <property type="entry name" value="Tyrosine-protein kinase"/>
    <property type="match status" value="1"/>
</dbReference>
<dbReference type="SMART" id="SM00252">
    <property type="entry name" value="SH2"/>
    <property type="match status" value="1"/>
</dbReference>
<dbReference type="GO" id="GO:0007155">
    <property type="term" value="P:cell adhesion"/>
    <property type="evidence" value="ECO:0007669"/>
    <property type="project" value="UniProtKB-KW"/>
</dbReference>
<dbReference type="Gene3D" id="3.30.200.20">
    <property type="entry name" value="Phosphorylase Kinase, domain 1"/>
    <property type="match status" value="1"/>
</dbReference>
<dbReference type="AlphaFoldDB" id="A0A8B9TTM8"/>
<evidence type="ECO:0000256" key="14">
    <source>
        <dbReference type="ARBA" id="ARBA00022843"/>
    </source>
</evidence>
<keyword evidence="13" id="KW-0460">Magnesium</keyword>
<dbReference type="GO" id="GO:0004715">
    <property type="term" value="F:non-membrane spanning protein tyrosine kinase activity"/>
    <property type="evidence" value="ECO:0007669"/>
    <property type="project" value="UniProtKB-EC"/>
</dbReference>
<feature type="domain" description="SH3" evidence="30">
    <location>
        <begin position="73"/>
        <end position="133"/>
    </location>
</feature>
<keyword evidence="9" id="KW-0479">Metal-binding</keyword>
<comment type="similarity">
    <text evidence="27">Belongs to the protein kinase superfamily. Tyr protein kinase family.</text>
</comment>
<evidence type="ECO:0000256" key="9">
    <source>
        <dbReference type="ARBA" id="ARBA00022723"/>
    </source>
</evidence>
<dbReference type="Pfam" id="PF00017">
    <property type="entry name" value="SH2"/>
    <property type="match status" value="1"/>
</dbReference>
<dbReference type="PROSITE" id="PS50002">
    <property type="entry name" value="SH3"/>
    <property type="match status" value="1"/>
</dbReference>
<feature type="domain" description="Protein kinase" evidence="31">
    <location>
        <begin position="254"/>
        <end position="505"/>
    </location>
</feature>
<keyword evidence="16" id="KW-0007">Acetylation</keyword>
<dbReference type="InterPro" id="IPR050198">
    <property type="entry name" value="Non-receptor_tyrosine_kinases"/>
</dbReference>
<evidence type="ECO:0000256" key="28">
    <source>
        <dbReference type="SAM" id="MobiDB-lite"/>
    </source>
</evidence>
<dbReference type="Gene3D" id="3.30.505.10">
    <property type="entry name" value="SH2 domain"/>
    <property type="match status" value="1"/>
</dbReference>
<dbReference type="InterPro" id="IPR020635">
    <property type="entry name" value="Tyr_kinase_cat_dom"/>
</dbReference>
<keyword evidence="21" id="KW-0449">Lipoprotein</keyword>
<feature type="compositionally biased region" description="Polar residues" evidence="28">
    <location>
        <begin position="559"/>
        <end position="586"/>
    </location>
</feature>
<keyword evidence="4 25" id="KW-0728">SH3 domain</keyword>
<dbReference type="EC" id="2.7.10.2" evidence="27"/>
<comment type="catalytic activity">
    <reaction evidence="22 27">
        <text>L-tyrosyl-[protein] + ATP = O-phospho-L-tyrosyl-[protein] + ADP + H(+)</text>
        <dbReference type="Rhea" id="RHEA:10596"/>
        <dbReference type="Rhea" id="RHEA-COMP:10136"/>
        <dbReference type="Rhea" id="RHEA-COMP:20101"/>
        <dbReference type="ChEBI" id="CHEBI:15378"/>
        <dbReference type="ChEBI" id="CHEBI:30616"/>
        <dbReference type="ChEBI" id="CHEBI:46858"/>
        <dbReference type="ChEBI" id="CHEBI:61978"/>
        <dbReference type="ChEBI" id="CHEBI:456216"/>
        <dbReference type="EC" id="2.7.10.2"/>
    </reaction>
</comment>
<dbReference type="SMART" id="SM00808">
    <property type="entry name" value="FABD"/>
    <property type="match status" value="1"/>
</dbReference>
<evidence type="ECO:0000256" key="16">
    <source>
        <dbReference type="ARBA" id="ARBA00022990"/>
    </source>
</evidence>
<dbReference type="InterPro" id="IPR017441">
    <property type="entry name" value="Protein_kinase_ATP_BS"/>
</dbReference>
<feature type="region of interest" description="Disordered" evidence="28">
    <location>
        <begin position="548"/>
        <end position="649"/>
    </location>
</feature>
<feature type="domain" description="SH2" evidence="29">
    <location>
        <begin position="139"/>
        <end position="229"/>
    </location>
</feature>
<dbReference type="GO" id="GO:0030145">
    <property type="term" value="F:manganese ion binding"/>
    <property type="evidence" value="ECO:0007669"/>
    <property type="project" value="UniProtKB-ARBA"/>
</dbReference>
<evidence type="ECO:0000256" key="6">
    <source>
        <dbReference type="ARBA" id="ARBA00022553"/>
    </source>
</evidence>
<evidence type="ECO:0000256" key="25">
    <source>
        <dbReference type="PROSITE-ProRule" id="PRU00192"/>
    </source>
</evidence>
<dbReference type="GO" id="GO:0015629">
    <property type="term" value="C:actin cytoskeleton"/>
    <property type="evidence" value="ECO:0007669"/>
    <property type="project" value="UniProtKB-ARBA"/>
</dbReference>
<dbReference type="GO" id="GO:0005737">
    <property type="term" value="C:cytoplasm"/>
    <property type="evidence" value="ECO:0007669"/>
    <property type="project" value="UniProtKB-ARBA"/>
</dbReference>
<dbReference type="CDD" id="cd05052">
    <property type="entry name" value="PTKc_Abl"/>
    <property type="match status" value="1"/>
</dbReference>
<dbReference type="FunFam" id="1.20.120.330:FF:000003">
    <property type="entry name" value="Tyrosine-protein kinase"/>
    <property type="match status" value="1"/>
</dbReference>
<dbReference type="CDD" id="cd11850">
    <property type="entry name" value="SH3_Abl"/>
    <property type="match status" value="1"/>
</dbReference>
<dbReference type="CDD" id="cd09935">
    <property type="entry name" value="SH2_ABL"/>
    <property type="match status" value="1"/>
</dbReference>
<feature type="region of interest" description="Disordered" evidence="28">
    <location>
        <begin position="666"/>
        <end position="757"/>
    </location>
</feature>
<name>A0A8B9TTM8_ANAPL</name>
<feature type="compositionally biased region" description="Polar residues" evidence="28">
    <location>
        <begin position="666"/>
        <end position="686"/>
    </location>
</feature>
<feature type="compositionally biased region" description="Basic and acidic residues" evidence="28">
    <location>
        <begin position="637"/>
        <end position="649"/>
    </location>
</feature>
<dbReference type="PROSITE" id="PS00109">
    <property type="entry name" value="PROTEIN_KINASE_TYR"/>
    <property type="match status" value="1"/>
</dbReference>